<keyword evidence="2" id="KW-0472">Membrane</keyword>
<dbReference type="AlphaFoldDB" id="A0A813J5W4"/>
<proteinExistence type="predicted"/>
<feature type="transmembrane region" description="Helical" evidence="2">
    <location>
        <begin position="155"/>
        <end position="174"/>
    </location>
</feature>
<feature type="region of interest" description="Disordered" evidence="1">
    <location>
        <begin position="1"/>
        <end position="33"/>
    </location>
</feature>
<feature type="transmembrane region" description="Helical" evidence="2">
    <location>
        <begin position="131"/>
        <end position="149"/>
    </location>
</feature>
<evidence type="ECO:0000256" key="2">
    <source>
        <dbReference type="SAM" id="Phobius"/>
    </source>
</evidence>
<name>A0A813J5W4_POLGL</name>
<gene>
    <name evidence="3" type="ORF">PGLA2088_LOCUS16445</name>
</gene>
<feature type="region of interest" description="Disordered" evidence="1">
    <location>
        <begin position="405"/>
        <end position="427"/>
    </location>
</feature>
<keyword evidence="2" id="KW-0812">Transmembrane</keyword>
<protein>
    <submittedName>
        <fullName evidence="3">Uncharacterized protein</fullName>
    </submittedName>
</protein>
<dbReference type="Proteomes" id="UP000626109">
    <property type="component" value="Unassembled WGS sequence"/>
</dbReference>
<keyword evidence="2" id="KW-1133">Transmembrane helix</keyword>
<feature type="transmembrane region" description="Helical" evidence="2">
    <location>
        <begin position="186"/>
        <end position="209"/>
    </location>
</feature>
<accession>A0A813J5W4</accession>
<reference evidence="3" key="1">
    <citation type="submission" date="2021-02" db="EMBL/GenBank/DDBJ databases">
        <authorList>
            <person name="Dougan E. K."/>
            <person name="Rhodes N."/>
            <person name="Thang M."/>
            <person name="Chan C."/>
        </authorList>
    </citation>
    <scope>NUCLEOTIDE SEQUENCE</scope>
</reference>
<feature type="non-terminal residue" evidence="3">
    <location>
        <position position="1"/>
    </location>
</feature>
<dbReference type="EMBL" id="CAJNNW010020836">
    <property type="protein sequence ID" value="CAE8666976.1"/>
    <property type="molecule type" value="Genomic_DNA"/>
</dbReference>
<evidence type="ECO:0000313" key="4">
    <source>
        <dbReference type="Proteomes" id="UP000626109"/>
    </source>
</evidence>
<feature type="transmembrane region" description="Helical" evidence="2">
    <location>
        <begin position="270"/>
        <end position="289"/>
    </location>
</feature>
<feature type="region of interest" description="Disordered" evidence="1">
    <location>
        <begin position="57"/>
        <end position="101"/>
    </location>
</feature>
<feature type="transmembrane region" description="Helical" evidence="2">
    <location>
        <begin position="329"/>
        <end position="355"/>
    </location>
</feature>
<comment type="caution">
    <text evidence="3">The sequence shown here is derived from an EMBL/GenBank/DDBJ whole genome shotgun (WGS) entry which is preliminary data.</text>
</comment>
<evidence type="ECO:0000313" key="3">
    <source>
        <dbReference type="EMBL" id="CAE8666976.1"/>
    </source>
</evidence>
<feature type="transmembrane region" description="Helical" evidence="2">
    <location>
        <begin position="215"/>
        <end position="235"/>
    </location>
</feature>
<feature type="region of interest" description="Disordered" evidence="1">
    <location>
        <begin position="362"/>
        <end position="383"/>
    </location>
</feature>
<evidence type="ECO:0000256" key="1">
    <source>
        <dbReference type="SAM" id="MobiDB-lite"/>
    </source>
</evidence>
<organism evidence="3 4">
    <name type="scientific">Polarella glacialis</name>
    <name type="common">Dinoflagellate</name>
    <dbReference type="NCBI Taxonomy" id="89957"/>
    <lineage>
        <taxon>Eukaryota</taxon>
        <taxon>Sar</taxon>
        <taxon>Alveolata</taxon>
        <taxon>Dinophyceae</taxon>
        <taxon>Suessiales</taxon>
        <taxon>Suessiaceae</taxon>
        <taxon>Polarella</taxon>
    </lineage>
</organism>
<sequence>AQPAMARSRGDGTCARSGWCSQSHPRATARPSSRLRWSPFAAIIVVLASTARSSRHLVASSSGGGPPSAARPLRPAEVEEGATSGAPWTRSDDAEFQPADSELREDRLAAADLRRSLARHSTEALGARGQALAAAALSALVLFTGVWLTAGAPRLIRHVSWFAIGSSLGLCWALHPRTCPGCFGKFSPVESVHFTVAIAVHIGVLFSLFQKAGRYLLGALGAAGAAHCLGGVHIARCALQAGHELSNVLVLSATGLIGAHLTQRFEKSGLCVLSAFAGGFGLAVVLHWWGRWVWLLLRNIDDPAEYNTPAGHLGRLLESSPSARGMAEYSMFLAFWLNLGILGCASQWSLFTWLWESGEADSTATSEETRREAQQKDSGSATPRMSCRTLAIALTPDDGSIYLPAPRSSASSGHVLWPCSGTRQQTP</sequence>